<dbReference type="InterPro" id="IPR002508">
    <property type="entry name" value="MurNAc-LAA_cat"/>
</dbReference>
<dbReference type="Proteomes" id="UP000050502">
    <property type="component" value="Unassembled WGS sequence"/>
</dbReference>
<accession>A0A0P6YCB4</accession>
<dbReference type="SUPFAM" id="SSF53187">
    <property type="entry name" value="Zn-dependent exopeptidases"/>
    <property type="match status" value="1"/>
</dbReference>
<organism evidence="4 5">
    <name type="scientific">Ardenticatena maritima</name>
    <dbReference type="NCBI Taxonomy" id="872965"/>
    <lineage>
        <taxon>Bacteria</taxon>
        <taxon>Bacillati</taxon>
        <taxon>Chloroflexota</taxon>
        <taxon>Ardenticatenia</taxon>
        <taxon>Ardenticatenales</taxon>
        <taxon>Ardenticatenaceae</taxon>
        <taxon>Ardenticatena</taxon>
    </lineage>
</organism>
<dbReference type="Pfam" id="PF01520">
    <property type="entry name" value="Amidase_3"/>
    <property type="match status" value="1"/>
</dbReference>
<protein>
    <recommendedName>
        <fullName evidence="3">MurNAc-LAA domain-containing protein</fullName>
    </recommendedName>
</protein>
<sequence>MSYDRFEPMPRGRRRRRPRGGLRRHILEAIAHGFLAFSLAVNLLVLVLFFWVWPGASSSASTPPSTPLVIVSAYTPTPAYPPTPLPTATPLPTPTPHVPRIGIIAGHWQNDSGAICEDTGLQEVDITLAVSRKIVAQLRSEGYQADLLAEFDPLLNGYQADALVSVHVDSCVTFEGATGFKVARAATSVIPETEDRLVACLYDAYERATGLPRHPGSITHNMTGYHAFYRIHPQTPAAIIELGFLYHDRDMLTNEQDRLATGIVNGIKCFLDSQ</sequence>
<evidence type="ECO:0000256" key="2">
    <source>
        <dbReference type="SAM" id="Phobius"/>
    </source>
</evidence>
<evidence type="ECO:0000313" key="5">
    <source>
        <dbReference type="Proteomes" id="UP000050502"/>
    </source>
</evidence>
<dbReference type="PANTHER" id="PTHR30404">
    <property type="entry name" value="N-ACETYLMURAMOYL-L-ALANINE AMIDASE"/>
    <property type="match status" value="1"/>
</dbReference>
<comment type="caution">
    <text evidence="4">The sequence shown here is derived from an EMBL/GenBank/DDBJ whole genome shotgun (WGS) entry which is preliminary data.</text>
</comment>
<dbReference type="InterPro" id="IPR050695">
    <property type="entry name" value="N-acetylmuramoyl_amidase_3"/>
</dbReference>
<keyword evidence="1" id="KW-0378">Hydrolase</keyword>
<name>A0A0P6YCB4_9CHLR</name>
<reference evidence="4 5" key="1">
    <citation type="submission" date="2015-07" db="EMBL/GenBank/DDBJ databases">
        <title>Whole genome sequence of Ardenticatena maritima DSM 23922.</title>
        <authorList>
            <person name="Hemp J."/>
            <person name="Ward L.M."/>
            <person name="Pace L.A."/>
            <person name="Fischer W.W."/>
        </authorList>
    </citation>
    <scope>NUCLEOTIDE SEQUENCE [LARGE SCALE GENOMIC DNA]</scope>
    <source>
        <strain evidence="4 5">110S</strain>
    </source>
</reference>
<keyword evidence="2" id="KW-0472">Membrane</keyword>
<evidence type="ECO:0000259" key="3">
    <source>
        <dbReference type="SMART" id="SM00646"/>
    </source>
</evidence>
<dbReference type="GO" id="GO:0008745">
    <property type="term" value="F:N-acetylmuramoyl-L-alanine amidase activity"/>
    <property type="evidence" value="ECO:0007669"/>
    <property type="project" value="InterPro"/>
</dbReference>
<dbReference type="SMART" id="SM00646">
    <property type="entry name" value="Ami_3"/>
    <property type="match status" value="1"/>
</dbReference>
<keyword evidence="2" id="KW-1133">Transmembrane helix</keyword>
<gene>
    <name evidence="4" type="ORF">SE16_10735</name>
</gene>
<evidence type="ECO:0000313" key="4">
    <source>
        <dbReference type="EMBL" id="KPL87982.1"/>
    </source>
</evidence>
<dbReference type="PANTHER" id="PTHR30404:SF0">
    <property type="entry name" value="N-ACETYLMURAMOYL-L-ALANINE AMIDASE AMIC"/>
    <property type="match status" value="1"/>
</dbReference>
<dbReference type="GO" id="GO:0009253">
    <property type="term" value="P:peptidoglycan catabolic process"/>
    <property type="evidence" value="ECO:0007669"/>
    <property type="project" value="InterPro"/>
</dbReference>
<feature type="transmembrane region" description="Helical" evidence="2">
    <location>
        <begin position="26"/>
        <end position="53"/>
    </location>
</feature>
<evidence type="ECO:0000256" key="1">
    <source>
        <dbReference type="ARBA" id="ARBA00022801"/>
    </source>
</evidence>
<dbReference type="GO" id="GO:0030288">
    <property type="term" value="C:outer membrane-bounded periplasmic space"/>
    <property type="evidence" value="ECO:0007669"/>
    <property type="project" value="TreeGrafter"/>
</dbReference>
<keyword evidence="2" id="KW-0812">Transmembrane</keyword>
<dbReference type="RefSeq" id="WP_060687576.1">
    <property type="nucleotide sequence ID" value="NZ_LGKN01000005.1"/>
</dbReference>
<dbReference type="CDD" id="cd02696">
    <property type="entry name" value="MurNAc-LAA"/>
    <property type="match status" value="1"/>
</dbReference>
<dbReference type="Gene3D" id="3.40.630.40">
    <property type="entry name" value="Zn-dependent exopeptidases"/>
    <property type="match status" value="1"/>
</dbReference>
<feature type="domain" description="MurNAc-LAA" evidence="3">
    <location>
        <begin position="152"/>
        <end position="268"/>
    </location>
</feature>
<proteinExistence type="predicted"/>
<dbReference type="AlphaFoldDB" id="A0A0P6YCB4"/>
<dbReference type="EMBL" id="LGKN01000005">
    <property type="protein sequence ID" value="KPL87982.1"/>
    <property type="molecule type" value="Genomic_DNA"/>
</dbReference>